<dbReference type="AlphaFoldDB" id="A0A8C4RBK1"/>
<dbReference type="Pfam" id="PF23307">
    <property type="entry name" value="SAM_KIDINS220"/>
    <property type="match status" value="1"/>
</dbReference>
<feature type="domain" description="KAP NTPase" evidence="3">
    <location>
        <begin position="61"/>
        <end position="458"/>
    </location>
</feature>
<dbReference type="Ensembl" id="ENSECRT00000000006.1">
    <property type="protein sequence ID" value="ENSECRP00000000004.1"/>
    <property type="gene ID" value="ENSECRG00000000006.1"/>
</dbReference>
<dbReference type="GeneTree" id="ENSGT00650000093443"/>
<feature type="transmembrane region" description="Helical" evidence="2">
    <location>
        <begin position="224"/>
        <end position="248"/>
    </location>
</feature>
<reference evidence="5" key="3">
    <citation type="submission" date="2025-09" db="UniProtKB">
        <authorList>
            <consortium name="Ensembl"/>
        </authorList>
    </citation>
    <scope>IDENTIFICATION</scope>
</reference>
<feature type="domain" description="Kinase D-interacting substrate of 220 kDa-like SAM" evidence="4">
    <location>
        <begin position="617"/>
        <end position="679"/>
    </location>
</feature>
<evidence type="ECO:0000256" key="1">
    <source>
        <dbReference type="SAM" id="MobiDB-lite"/>
    </source>
</evidence>
<dbReference type="InterPro" id="IPR052754">
    <property type="entry name" value="NTPase_KAP_P-loop"/>
</dbReference>
<protein>
    <submittedName>
        <fullName evidence="5">NTPase KAP family P-loop domain containing 1</fullName>
    </submittedName>
</protein>
<dbReference type="PANTHER" id="PTHR22674:SF6">
    <property type="entry name" value="NTPASE KAP FAMILY P-LOOP DOMAIN-CONTAINING PROTEIN 1"/>
    <property type="match status" value="1"/>
</dbReference>
<dbReference type="InterPro" id="IPR011646">
    <property type="entry name" value="KAP_P-loop"/>
</dbReference>
<reference evidence="5" key="1">
    <citation type="submission" date="2021-06" db="EMBL/GenBank/DDBJ databases">
        <authorList>
            <consortium name="Wellcome Sanger Institute Data Sharing"/>
        </authorList>
    </citation>
    <scope>NUCLEOTIDE SEQUENCE [LARGE SCALE GENOMIC DNA]</scope>
</reference>
<evidence type="ECO:0000256" key="2">
    <source>
        <dbReference type="SAM" id="Phobius"/>
    </source>
</evidence>
<keyword evidence="2" id="KW-0472">Membrane</keyword>
<accession>A0A8C4RBK1</accession>
<evidence type="ECO:0000313" key="6">
    <source>
        <dbReference type="Proteomes" id="UP000694620"/>
    </source>
</evidence>
<name>A0A8C4RBK1_ERPCA</name>
<feature type="region of interest" description="Disordered" evidence="1">
    <location>
        <begin position="1"/>
        <end position="22"/>
    </location>
</feature>
<evidence type="ECO:0000313" key="5">
    <source>
        <dbReference type="Ensembl" id="ENSECRP00000000004.1"/>
    </source>
</evidence>
<keyword evidence="2" id="KW-1133">Transmembrane helix</keyword>
<feature type="transmembrane region" description="Helical" evidence="2">
    <location>
        <begin position="180"/>
        <end position="204"/>
    </location>
</feature>
<evidence type="ECO:0000259" key="4">
    <source>
        <dbReference type="Pfam" id="PF23307"/>
    </source>
</evidence>
<dbReference type="Proteomes" id="UP000694620">
    <property type="component" value="Chromosome 1"/>
</dbReference>
<keyword evidence="6" id="KW-1185">Reference proteome</keyword>
<gene>
    <name evidence="5" type="primary">NKPD1</name>
</gene>
<organism evidence="5 6">
    <name type="scientific">Erpetoichthys calabaricus</name>
    <name type="common">Rope fish</name>
    <name type="synonym">Calamoichthys calabaricus</name>
    <dbReference type="NCBI Taxonomy" id="27687"/>
    <lineage>
        <taxon>Eukaryota</taxon>
        <taxon>Metazoa</taxon>
        <taxon>Chordata</taxon>
        <taxon>Craniata</taxon>
        <taxon>Vertebrata</taxon>
        <taxon>Euteleostomi</taxon>
        <taxon>Actinopterygii</taxon>
        <taxon>Polypteriformes</taxon>
        <taxon>Polypteridae</taxon>
        <taxon>Erpetoichthys</taxon>
    </lineage>
</organism>
<reference evidence="5" key="2">
    <citation type="submission" date="2025-08" db="UniProtKB">
        <authorList>
            <consortium name="Ensembl"/>
        </authorList>
    </citation>
    <scope>IDENTIFICATION</scope>
</reference>
<evidence type="ECO:0000259" key="3">
    <source>
        <dbReference type="Pfam" id="PF07693"/>
    </source>
</evidence>
<dbReference type="PANTHER" id="PTHR22674">
    <property type="entry name" value="NTPASE, KAP FAMILY P-LOOP DOMAIN-CONTAINING 1"/>
    <property type="match status" value="1"/>
</dbReference>
<keyword evidence="2" id="KW-0812">Transmembrane</keyword>
<sequence length="713" mass="80581">MATADWHRSETPPHQVLTLSSSPPTDDDVYAYGLSMALTKVVAPATVGLYSSCRSRIAVILKHLESHMNKESERLKKKHGARPATLCSSLAVIVTTMLFCRPHYSEIHRKRKDVRFVFIRFNAWHFAGSDKLWAGLVMRLCEDLQDHFGSFLLSVFRACQDTRPSARWTKATGDWTPKMFLCLPLWLVAILLILVIAGLLTLFFLAGMPSGKTGDQGVSTFEGLVIATLGLPAIGVIRFTVMVGKNLMMSQDYTIRRKMDKSQMSEQLGFMSDVKKEIDTLVHFIHFMEVYEKQRIRVVLEITDLDRCPPTKVTGVLDAIHILLSGEDIPFISILALDPRVIAHMVEGFGFQEDNGYEFLDRIVTLPFTVPKMPGGTKLQVLRNILEGQSELFDEDEEEEEEASASIVTDKISTDSSYHLINIQVGRGDDAALRKRGKNLTAEALRFLTGSGRLHRFVTDNTLHMRRIVNSIRVSVRIMERRCQQLPSAESLVSWVLLANYWPCRLSWILQRVEDAEQRANTDNPEKKLWDVFQESRLELHMMKGRVGSLLALDGDPELFEQFLSREFPFTIQQAKELLRHTVNLNRALKAELATSLGSRALADATKMLVPLPCGTLLNMDVEEICRQLGFAEDNADKYKEAIKQNQMDGQVLFYSSNEEIKSALQMPMGDWTKFSIRFLRRKPMEIITGSAQSAPADPLVGTLCTLIRNKGR</sequence>
<dbReference type="InterPro" id="IPR057092">
    <property type="entry name" value="SAM_KIDINS220"/>
</dbReference>
<feature type="compositionally biased region" description="Basic and acidic residues" evidence="1">
    <location>
        <begin position="1"/>
        <end position="11"/>
    </location>
</feature>
<proteinExistence type="predicted"/>
<dbReference type="Pfam" id="PF07693">
    <property type="entry name" value="KAP_NTPase"/>
    <property type="match status" value="1"/>
</dbReference>